<sequence length="41" mass="4526">MNDVVGHRRASPRAANRTATGVNKTQLTRADLRADLSARFM</sequence>
<comment type="caution">
    <text evidence="2">The sequence shown here is derived from an EMBL/GenBank/DDBJ whole genome shotgun (WGS) entry which is preliminary data.</text>
</comment>
<evidence type="ECO:0000313" key="3">
    <source>
        <dbReference type="Proteomes" id="UP001601521"/>
    </source>
</evidence>
<keyword evidence="3" id="KW-1185">Reference proteome</keyword>
<evidence type="ECO:0000313" key="2">
    <source>
        <dbReference type="EMBL" id="MFF0458658.1"/>
    </source>
</evidence>
<accession>A0ABW6NUD8</accession>
<organism evidence="2 3">
    <name type="scientific">Nocardia africana</name>
    <dbReference type="NCBI Taxonomy" id="134964"/>
    <lineage>
        <taxon>Bacteria</taxon>
        <taxon>Bacillati</taxon>
        <taxon>Actinomycetota</taxon>
        <taxon>Actinomycetes</taxon>
        <taxon>Mycobacteriales</taxon>
        <taxon>Nocardiaceae</taxon>
        <taxon>Nocardia</taxon>
    </lineage>
</organism>
<gene>
    <name evidence="2" type="ORF">ACFYTH_35390</name>
</gene>
<dbReference type="EMBL" id="JBIALX010000035">
    <property type="protein sequence ID" value="MFF0458658.1"/>
    <property type="molecule type" value="Genomic_DNA"/>
</dbReference>
<reference evidence="2 3" key="1">
    <citation type="submission" date="2024-10" db="EMBL/GenBank/DDBJ databases">
        <title>The Natural Products Discovery Center: Release of the First 8490 Sequenced Strains for Exploring Actinobacteria Biosynthetic Diversity.</title>
        <authorList>
            <person name="Kalkreuter E."/>
            <person name="Kautsar S.A."/>
            <person name="Yang D."/>
            <person name="Bader C.D."/>
            <person name="Teijaro C.N."/>
            <person name="Fluegel L."/>
            <person name="Davis C.M."/>
            <person name="Simpson J.R."/>
            <person name="Lauterbach L."/>
            <person name="Steele A.D."/>
            <person name="Gui C."/>
            <person name="Meng S."/>
            <person name="Li G."/>
            <person name="Viehrig K."/>
            <person name="Ye F."/>
            <person name="Su P."/>
            <person name="Kiefer A.F."/>
            <person name="Nichols A."/>
            <person name="Cepeda A.J."/>
            <person name="Yan W."/>
            <person name="Fan B."/>
            <person name="Jiang Y."/>
            <person name="Adhikari A."/>
            <person name="Zheng C.-J."/>
            <person name="Schuster L."/>
            <person name="Cowan T.M."/>
            <person name="Smanski M.J."/>
            <person name="Chevrette M.G."/>
            <person name="De Carvalho L.P.S."/>
            <person name="Shen B."/>
        </authorList>
    </citation>
    <scope>NUCLEOTIDE SEQUENCE [LARGE SCALE GENOMIC DNA]</scope>
    <source>
        <strain evidence="2 3">NPDC004550</strain>
    </source>
</reference>
<name>A0ABW6NUD8_9NOCA</name>
<feature type="region of interest" description="Disordered" evidence="1">
    <location>
        <begin position="1"/>
        <end position="23"/>
    </location>
</feature>
<dbReference type="Proteomes" id="UP001601521">
    <property type="component" value="Unassembled WGS sequence"/>
</dbReference>
<proteinExistence type="predicted"/>
<evidence type="ECO:0000256" key="1">
    <source>
        <dbReference type="SAM" id="MobiDB-lite"/>
    </source>
</evidence>
<protein>
    <submittedName>
        <fullName evidence="2">Uncharacterized protein</fullName>
    </submittedName>
</protein>
<dbReference type="RefSeq" id="WP_387256314.1">
    <property type="nucleotide sequence ID" value="NZ_JBIALX010000035.1"/>
</dbReference>